<name>A0A8X7VBI7_BRACI</name>
<evidence type="ECO:0000313" key="1">
    <source>
        <dbReference type="EMBL" id="KAG2308160.1"/>
    </source>
</evidence>
<dbReference type="AlphaFoldDB" id="A0A8X7VBI7"/>
<accession>A0A8X7VBI7</accession>
<sequence length="60" mass="6170">MSFLNCMIHFSNGHCVGFKTATKACCGNGGQFAGIVPCGPTSEYVQGKGQVCVLGSLPSE</sequence>
<keyword evidence="2" id="KW-1185">Reference proteome</keyword>
<dbReference type="OrthoDB" id="1600564at2759"/>
<comment type="caution">
    <text evidence="1">The sequence shown here is derived from an EMBL/GenBank/DDBJ whole genome shotgun (WGS) entry which is preliminary data.</text>
</comment>
<evidence type="ECO:0000313" key="2">
    <source>
        <dbReference type="Proteomes" id="UP000886595"/>
    </source>
</evidence>
<proteinExistence type="predicted"/>
<dbReference type="EMBL" id="JAAMPC010000006">
    <property type="protein sequence ID" value="KAG2308160.1"/>
    <property type="molecule type" value="Genomic_DNA"/>
</dbReference>
<organism evidence="1 2">
    <name type="scientific">Brassica carinata</name>
    <name type="common">Ethiopian mustard</name>
    <name type="synonym">Abyssinian cabbage</name>
    <dbReference type="NCBI Taxonomy" id="52824"/>
    <lineage>
        <taxon>Eukaryota</taxon>
        <taxon>Viridiplantae</taxon>
        <taxon>Streptophyta</taxon>
        <taxon>Embryophyta</taxon>
        <taxon>Tracheophyta</taxon>
        <taxon>Spermatophyta</taxon>
        <taxon>Magnoliopsida</taxon>
        <taxon>eudicotyledons</taxon>
        <taxon>Gunneridae</taxon>
        <taxon>Pentapetalae</taxon>
        <taxon>rosids</taxon>
        <taxon>malvids</taxon>
        <taxon>Brassicales</taxon>
        <taxon>Brassicaceae</taxon>
        <taxon>Brassiceae</taxon>
        <taxon>Brassica</taxon>
    </lineage>
</organism>
<gene>
    <name evidence="1" type="ORF">Bca52824_027908</name>
</gene>
<protein>
    <submittedName>
        <fullName evidence="1">Uncharacterized protein</fullName>
    </submittedName>
</protein>
<reference evidence="1 2" key="1">
    <citation type="submission" date="2020-02" db="EMBL/GenBank/DDBJ databases">
        <authorList>
            <person name="Ma Q."/>
            <person name="Huang Y."/>
            <person name="Song X."/>
            <person name="Pei D."/>
        </authorList>
    </citation>
    <scope>NUCLEOTIDE SEQUENCE [LARGE SCALE GENOMIC DNA]</scope>
    <source>
        <strain evidence="1">Sxm20200214</strain>
        <tissue evidence="1">Leaf</tissue>
    </source>
</reference>
<dbReference type="Proteomes" id="UP000886595">
    <property type="component" value="Unassembled WGS sequence"/>
</dbReference>